<dbReference type="PANTHER" id="PTHR43095">
    <property type="entry name" value="SUGAR KINASE"/>
    <property type="match status" value="1"/>
</dbReference>
<feature type="domain" description="Carbohydrate kinase FGGY C-terminal" evidence="5">
    <location>
        <begin position="254"/>
        <end position="429"/>
    </location>
</feature>
<evidence type="ECO:0000313" key="6">
    <source>
        <dbReference type="EMBL" id="QEE28230.1"/>
    </source>
</evidence>
<evidence type="ECO:0000313" key="7">
    <source>
        <dbReference type="Proteomes" id="UP000321820"/>
    </source>
</evidence>
<dbReference type="OrthoDB" id="9805576at2"/>
<keyword evidence="2" id="KW-0808">Transferase</keyword>
<evidence type="ECO:0000256" key="3">
    <source>
        <dbReference type="ARBA" id="ARBA00022777"/>
    </source>
</evidence>
<dbReference type="SUPFAM" id="SSF53067">
    <property type="entry name" value="Actin-like ATPase domain"/>
    <property type="match status" value="2"/>
</dbReference>
<keyword evidence="7" id="KW-1185">Reference proteome</keyword>
<dbReference type="InterPro" id="IPR000577">
    <property type="entry name" value="Carb_kinase_FGGY"/>
</dbReference>
<dbReference type="InterPro" id="IPR050406">
    <property type="entry name" value="FGGY_Carb_Kinase"/>
</dbReference>
<dbReference type="InterPro" id="IPR018484">
    <property type="entry name" value="FGGY_N"/>
</dbReference>
<evidence type="ECO:0000256" key="1">
    <source>
        <dbReference type="ARBA" id="ARBA00009156"/>
    </source>
</evidence>
<proteinExistence type="inferred from homology"/>
<gene>
    <name evidence="6" type="ORF">FTW19_09600</name>
</gene>
<dbReference type="KEGG" id="talb:FTW19_09600"/>
<evidence type="ECO:0000256" key="2">
    <source>
        <dbReference type="ARBA" id="ARBA00022679"/>
    </source>
</evidence>
<comment type="similarity">
    <text evidence="1">Belongs to the FGGY kinase family.</text>
</comment>
<evidence type="ECO:0000259" key="4">
    <source>
        <dbReference type="Pfam" id="PF00370"/>
    </source>
</evidence>
<keyword evidence="3 6" id="KW-0418">Kinase</keyword>
<dbReference type="Gene3D" id="3.30.420.40">
    <property type="match status" value="2"/>
</dbReference>
<reference evidence="6 7" key="1">
    <citation type="submission" date="2019-08" db="EMBL/GenBank/DDBJ databases">
        <title>Complete genome sequence of Terriglobus albidus strain ORNL.</title>
        <authorList>
            <person name="Podar M."/>
        </authorList>
    </citation>
    <scope>NUCLEOTIDE SEQUENCE [LARGE SCALE GENOMIC DNA]</scope>
    <source>
        <strain evidence="6 7">ORNL</strain>
    </source>
</reference>
<dbReference type="InterPro" id="IPR018485">
    <property type="entry name" value="FGGY_C"/>
</dbReference>
<dbReference type="InterPro" id="IPR043129">
    <property type="entry name" value="ATPase_NBD"/>
</dbReference>
<dbReference type="CDD" id="cd07783">
    <property type="entry name" value="ASKHA_NBD_FGGY_SePSK_AtXK1-like"/>
    <property type="match status" value="1"/>
</dbReference>
<dbReference type="Pfam" id="PF02782">
    <property type="entry name" value="FGGY_C"/>
    <property type="match status" value="1"/>
</dbReference>
<dbReference type="GO" id="GO:0005975">
    <property type="term" value="P:carbohydrate metabolic process"/>
    <property type="evidence" value="ECO:0007669"/>
    <property type="project" value="InterPro"/>
</dbReference>
<sequence length="488" mass="52243">MMEPVYLGIDLGTQSVKVMAVTIAGRVVASSSASLTSTRNGIRHEQNAEDWWSAVCASCSAVTRQLAGAPILGIAVDATSGTIVVTDSQLRPCGPALMYDDARALAEVDEVNRVGDGVWQQMSYRMQPSWALPKIVWLSRHGFLSPDRRILHQNDFINARMAGVLLPTDSSNALKTGYHQLEDRWPDDVLNTLGIDSGLLPKVVRPGIRIGVTGRRSVQETGIPTDTPIYAGMTDGCASQIASGAVSPGSWSSVIGTTLVLKGVTPDLLHDPRGVIYSHRSADGMWLPGGASNIGAGIIAKEFKAKDLPRLNQSAAAADDPTGIVMYPLSGRGERFPFSNSDATCFALGQSGSDEMKYRAILEGIACTERLCVDVMVAGGAPREGDFFISGGATKSEAFNQIRADILRRPLIIPSVTEAAFGMAVLAASSTDSLHHAAKRMVHIEKTIEPTGQSSMYLEQYQKFVKELKQRGWLDPALACAAIKGIMQ</sequence>
<dbReference type="PANTHER" id="PTHR43095:SF5">
    <property type="entry name" value="XYLULOSE KINASE"/>
    <property type="match status" value="1"/>
</dbReference>
<organism evidence="6 7">
    <name type="scientific">Terriglobus albidus</name>
    <dbReference type="NCBI Taxonomy" id="1592106"/>
    <lineage>
        <taxon>Bacteria</taxon>
        <taxon>Pseudomonadati</taxon>
        <taxon>Acidobacteriota</taxon>
        <taxon>Terriglobia</taxon>
        <taxon>Terriglobales</taxon>
        <taxon>Acidobacteriaceae</taxon>
        <taxon>Terriglobus</taxon>
    </lineage>
</organism>
<dbReference type="EMBL" id="CP042806">
    <property type="protein sequence ID" value="QEE28230.1"/>
    <property type="molecule type" value="Genomic_DNA"/>
</dbReference>
<evidence type="ECO:0000259" key="5">
    <source>
        <dbReference type="Pfam" id="PF02782"/>
    </source>
</evidence>
<dbReference type="GO" id="GO:0016301">
    <property type="term" value="F:kinase activity"/>
    <property type="evidence" value="ECO:0007669"/>
    <property type="project" value="UniProtKB-KW"/>
</dbReference>
<protein>
    <submittedName>
        <fullName evidence="6">Carbohydrate kinase</fullName>
    </submittedName>
</protein>
<dbReference type="AlphaFoldDB" id="A0A5B9EBZ7"/>
<feature type="domain" description="Carbohydrate kinase FGGY N-terminal" evidence="4">
    <location>
        <begin position="5"/>
        <end position="240"/>
    </location>
</feature>
<accession>A0A5B9EBZ7</accession>
<dbReference type="Pfam" id="PF00370">
    <property type="entry name" value="FGGY_N"/>
    <property type="match status" value="1"/>
</dbReference>
<name>A0A5B9EBZ7_9BACT</name>
<dbReference type="Proteomes" id="UP000321820">
    <property type="component" value="Chromosome"/>
</dbReference>
<dbReference type="RefSeq" id="WP_147647420.1">
    <property type="nucleotide sequence ID" value="NZ_CP042806.1"/>
</dbReference>
<dbReference type="PIRSF" id="PIRSF000538">
    <property type="entry name" value="GlpK"/>
    <property type="match status" value="1"/>
</dbReference>